<dbReference type="PANTHER" id="PTHR12496:SF2">
    <property type="entry name" value="METHYLTRANSFERASE-LIKE PROTEIN 25B"/>
    <property type="match status" value="1"/>
</dbReference>
<feature type="domain" description="Methyltransferase" evidence="1">
    <location>
        <begin position="125"/>
        <end position="283"/>
    </location>
</feature>
<evidence type="ECO:0000259" key="1">
    <source>
        <dbReference type="Pfam" id="PF13679"/>
    </source>
</evidence>
<dbReference type="InterPro" id="IPR025714">
    <property type="entry name" value="Methyltranfer_dom"/>
</dbReference>
<name>A0A336LK04_CULSO</name>
<dbReference type="InterPro" id="IPR029063">
    <property type="entry name" value="SAM-dependent_MTases_sf"/>
</dbReference>
<evidence type="ECO:0000313" key="2">
    <source>
        <dbReference type="EMBL" id="SSX18342.1"/>
    </source>
</evidence>
<accession>A0A336LK04</accession>
<protein>
    <submittedName>
        <fullName evidence="2">CSON009167 protein</fullName>
    </submittedName>
</protein>
<dbReference type="Pfam" id="PF13679">
    <property type="entry name" value="Methyltransf_32"/>
    <property type="match status" value="1"/>
</dbReference>
<dbReference type="SUPFAM" id="SSF53335">
    <property type="entry name" value="S-adenosyl-L-methionine-dependent methyltransferases"/>
    <property type="match status" value="1"/>
</dbReference>
<sequence length="479" mass="55320">MDDEAVIKFKLKTALQVLNLYKSLIDSYVLDFFVCDHWNTLPNSFKSLENDISYEHLVRLLLEKQSVEQTRVKILPLSLLAIKKLNEIVCITRNSSVIDAKRDEINEKSVESKLDSVLKKRVKPKKLHEIQKILKICDRTIKLSNVRTIIDFGSGLGHLSRHLQYKLGIDIICIEQNLALVNEAIAIDTIMAQKYLKFTKNLETKTVPGNIFHIPKCLKTEKDFQSVLASIQNNFNQIENSNIGLIGLHPCGDLAVLLLKSFLNSPEVKFILIVGCCYMKLTTESTFSMEGRPTYTKTPEFSYPLSNFLKKLTQNQYNLSYEALESATHAIEKYLNEIQLVKKETEFYKINCYRATIEAIIVKYYPDKKHCGLRNVRYSEGLTFAEYAKKAINGLGIELPEEEFNWQETKMRLKQWKRVVIYYLLRLIFSPFIESVLLYDRQLFLIENGCKCNVEAIFDPLISPRCHVMSAIKINDEKS</sequence>
<dbReference type="InterPro" id="IPR052220">
    <property type="entry name" value="METTL25"/>
</dbReference>
<organism evidence="2">
    <name type="scientific">Culicoides sonorensis</name>
    <name type="common">Biting midge</name>
    <dbReference type="NCBI Taxonomy" id="179676"/>
    <lineage>
        <taxon>Eukaryota</taxon>
        <taxon>Metazoa</taxon>
        <taxon>Ecdysozoa</taxon>
        <taxon>Arthropoda</taxon>
        <taxon>Hexapoda</taxon>
        <taxon>Insecta</taxon>
        <taxon>Pterygota</taxon>
        <taxon>Neoptera</taxon>
        <taxon>Endopterygota</taxon>
        <taxon>Diptera</taxon>
        <taxon>Nematocera</taxon>
        <taxon>Chironomoidea</taxon>
        <taxon>Ceratopogonidae</taxon>
        <taxon>Ceratopogoninae</taxon>
        <taxon>Culicoides</taxon>
        <taxon>Monoculicoides</taxon>
    </lineage>
</organism>
<dbReference type="VEuPathDB" id="VectorBase:CSON009167"/>
<gene>
    <name evidence="2" type="primary">CSON009167</name>
</gene>
<dbReference type="EMBL" id="UFQT01000035">
    <property type="protein sequence ID" value="SSX18342.1"/>
    <property type="molecule type" value="Genomic_DNA"/>
</dbReference>
<dbReference type="PANTHER" id="PTHR12496">
    <property type="entry name" value="CGI-41 METHYLTRANSFERASE"/>
    <property type="match status" value="1"/>
</dbReference>
<reference evidence="2" key="1">
    <citation type="submission" date="2018-07" db="EMBL/GenBank/DDBJ databases">
        <authorList>
            <person name="Quirk P.G."/>
            <person name="Krulwich T.A."/>
        </authorList>
    </citation>
    <scope>NUCLEOTIDE SEQUENCE</scope>
</reference>
<dbReference type="OMA" id="IVGLHPC"/>
<dbReference type="AlphaFoldDB" id="A0A336LK04"/>
<proteinExistence type="predicted"/>